<comment type="caution">
    <text evidence="2">The sequence shown here is derived from an EMBL/GenBank/DDBJ whole genome shotgun (WGS) entry which is preliminary data.</text>
</comment>
<evidence type="ECO:0000259" key="1">
    <source>
        <dbReference type="Pfam" id="PF01850"/>
    </source>
</evidence>
<accession>A0A2S6CQK8</accession>
<dbReference type="SUPFAM" id="SSF88723">
    <property type="entry name" value="PIN domain-like"/>
    <property type="match status" value="1"/>
</dbReference>
<feature type="domain" description="PIN" evidence="1">
    <location>
        <begin position="3"/>
        <end position="133"/>
    </location>
</feature>
<keyword evidence="3" id="KW-1185">Reference proteome</keyword>
<dbReference type="OrthoDB" id="7062868at2"/>
<dbReference type="Proteomes" id="UP000239589">
    <property type="component" value="Unassembled WGS sequence"/>
</dbReference>
<reference evidence="2 3" key="1">
    <citation type="submission" date="2018-02" db="EMBL/GenBank/DDBJ databases">
        <title>Discovery of a pederin family compound in a non-symbiotic bloom-forming cyanobacterium.</title>
        <authorList>
            <person name="Kust A."/>
            <person name="Mares J."/>
            <person name="Jokela J."/>
            <person name="Urajova P."/>
            <person name="Hajek J."/>
            <person name="Saurav K."/>
            <person name="Voracova K."/>
            <person name="Fewer D.P."/>
            <person name="Haapaniemi E."/>
            <person name="Permi P."/>
            <person name="Rehakova K."/>
            <person name="Sivonen K."/>
            <person name="Hrouzek P."/>
        </authorList>
    </citation>
    <scope>NUCLEOTIDE SEQUENCE [LARGE SCALE GENOMIC DNA]</scope>
    <source>
        <strain evidence="2 3">CHARLIE-1</strain>
    </source>
</reference>
<evidence type="ECO:0000313" key="3">
    <source>
        <dbReference type="Proteomes" id="UP000239589"/>
    </source>
</evidence>
<dbReference type="RefSeq" id="WP_104389072.1">
    <property type="nucleotide sequence ID" value="NZ_PGEM01000145.1"/>
</dbReference>
<proteinExistence type="predicted"/>
<name>A0A2S6CQK8_9CYAN</name>
<protein>
    <submittedName>
        <fullName evidence="2">PIN domain nuclease</fullName>
    </submittedName>
</protein>
<gene>
    <name evidence="2" type="ORF">CUN59_17625</name>
</gene>
<dbReference type="InterPro" id="IPR029060">
    <property type="entry name" value="PIN-like_dom_sf"/>
</dbReference>
<organism evidence="2 3">
    <name type="scientific">Cuspidothrix issatschenkoi CHARLIE-1</name>
    <dbReference type="NCBI Taxonomy" id="2052836"/>
    <lineage>
        <taxon>Bacteria</taxon>
        <taxon>Bacillati</taxon>
        <taxon>Cyanobacteriota</taxon>
        <taxon>Cyanophyceae</taxon>
        <taxon>Nostocales</taxon>
        <taxon>Aphanizomenonaceae</taxon>
        <taxon>Cuspidothrix</taxon>
    </lineage>
</organism>
<dbReference type="Pfam" id="PF01850">
    <property type="entry name" value="PIN"/>
    <property type="match status" value="1"/>
</dbReference>
<dbReference type="EMBL" id="PGEM01000145">
    <property type="protein sequence ID" value="PPJ62033.1"/>
    <property type="molecule type" value="Genomic_DNA"/>
</dbReference>
<dbReference type="AlphaFoldDB" id="A0A2S6CQK8"/>
<sequence>MEYLVDTNILLRLVQRNDPLNPVIRNVVRKLRNNGNILLITPQNCAEFWNVVTRPATKNGFGLTPKDADRQLRLIERIFPLLSDIPPVYPEWRRLVVKFGVSGVQVHDARLAATMKANNITYILTFNTGDFIRYTSEGIIAINPNTV</sequence>
<evidence type="ECO:0000313" key="2">
    <source>
        <dbReference type="EMBL" id="PPJ62033.1"/>
    </source>
</evidence>
<dbReference type="Gene3D" id="3.40.50.1010">
    <property type="entry name" value="5'-nuclease"/>
    <property type="match status" value="1"/>
</dbReference>
<dbReference type="CDD" id="cd09854">
    <property type="entry name" value="PIN_VapC-like"/>
    <property type="match status" value="1"/>
</dbReference>
<dbReference type="InterPro" id="IPR002716">
    <property type="entry name" value="PIN_dom"/>
</dbReference>